<evidence type="ECO:0000313" key="15">
    <source>
        <dbReference type="Proteomes" id="UP000301309"/>
    </source>
</evidence>
<evidence type="ECO:0000259" key="13">
    <source>
        <dbReference type="PROSITE" id="PS50850"/>
    </source>
</evidence>
<dbReference type="EMBL" id="BJHW01000002">
    <property type="protein sequence ID" value="GDY58832.1"/>
    <property type="molecule type" value="Genomic_DNA"/>
</dbReference>
<reference evidence="14 15" key="1">
    <citation type="journal article" date="2020" name="Int. J. Syst. Evol. Microbiol.">
        <title>Reclassification of Streptomyces castelarensis and Streptomyces sporoclivatus as later heterotypic synonyms of Streptomyces antimycoticus.</title>
        <authorList>
            <person name="Komaki H."/>
            <person name="Tamura T."/>
        </authorList>
    </citation>
    <scope>NUCLEOTIDE SEQUENCE [LARGE SCALE GENOMIC DNA]</scope>
    <source>
        <strain evidence="14 15">NBRC 13459</strain>
    </source>
</reference>
<feature type="transmembrane region" description="Helical" evidence="12">
    <location>
        <begin position="307"/>
        <end position="326"/>
    </location>
</feature>
<dbReference type="PANTHER" id="PTHR43528:SF5">
    <property type="entry name" value="PROLINE_BETAINE TRANSPORTER"/>
    <property type="match status" value="1"/>
</dbReference>
<keyword evidence="4" id="KW-1003">Cell membrane</keyword>
<proteinExistence type="inferred from homology"/>
<dbReference type="InterPro" id="IPR036259">
    <property type="entry name" value="MFS_trans_sf"/>
</dbReference>
<comment type="caution">
    <text evidence="14">The sequence shown here is derived from an EMBL/GenBank/DDBJ whole genome shotgun (WGS) entry which is preliminary data.</text>
</comment>
<dbReference type="InterPro" id="IPR051084">
    <property type="entry name" value="H+-coupled_symporters"/>
</dbReference>
<comment type="subcellular location">
    <subcellularLocation>
        <location evidence="1">Cell membrane</location>
        <topology evidence="1">Multi-pass membrane protein</topology>
    </subcellularLocation>
</comment>
<feature type="transmembrane region" description="Helical" evidence="12">
    <location>
        <begin position="368"/>
        <end position="389"/>
    </location>
</feature>
<dbReference type="PANTHER" id="PTHR43528">
    <property type="entry name" value="ALPHA-KETOGLUTARATE PERMEASE"/>
    <property type="match status" value="1"/>
</dbReference>
<feature type="transmembrane region" description="Helical" evidence="12">
    <location>
        <begin position="278"/>
        <end position="295"/>
    </location>
</feature>
<feature type="transmembrane region" description="Helical" evidence="12">
    <location>
        <begin position="28"/>
        <end position="46"/>
    </location>
</feature>
<dbReference type="InterPro" id="IPR011701">
    <property type="entry name" value="MFS"/>
</dbReference>
<evidence type="ECO:0000256" key="10">
    <source>
        <dbReference type="ARBA" id="ARBA00039918"/>
    </source>
</evidence>
<feature type="region of interest" description="Disordered" evidence="11">
    <location>
        <begin position="427"/>
        <end position="540"/>
    </location>
</feature>
<evidence type="ECO:0000256" key="8">
    <source>
        <dbReference type="ARBA" id="ARBA00023136"/>
    </source>
</evidence>
<organism evidence="14 15">
    <name type="scientific">Streptomyces violaceusniger</name>
    <dbReference type="NCBI Taxonomy" id="68280"/>
    <lineage>
        <taxon>Bacteria</taxon>
        <taxon>Bacillati</taxon>
        <taxon>Actinomycetota</taxon>
        <taxon>Actinomycetes</taxon>
        <taxon>Kitasatosporales</taxon>
        <taxon>Streptomycetaceae</taxon>
        <taxon>Streptomyces</taxon>
        <taxon>Streptomyces violaceusniger group</taxon>
    </lineage>
</organism>
<gene>
    <name evidence="14" type="ORF">SVIO_094550</name>
</gene>
<dbReference type="InterPro" id="IPR020846">
    <property type="entry name" value="MFS_dom"/>
</dbReference>
<feature type="compositionally biased region" description="Basic residues" evidence="11">
    <location>
        <begin position="506"/>
        <end position="531"/>
    </location>
</feature>
<dbReference type="Gene3D" id="1.20.1250.20">
    <property type="entry name" value="MFS general substrate transporter like domains"/>
    <property type="match status" value="2"/>
</dbReference>
<keyword evidence="8 12" id="KW-0472">Membrane</keyword>
<dbReference type="FunFam" id="1.20.1250.20:FF:000001">
    <property type="entry name" value="Dicarboxylate MFS transporter"/>
    <property type="match status" value="1"/>
</dbReference>
<keyword evidence="3" id="KW-0813">Transport</keyword>
<evidence type="ECO:0000256" key="12">
    <source>
        <dbReference type="SAM" id="Phobius"/>
    </source>
</evidence>
<keyword evidence="7 12" id="KW-1133">Transmembrane helix</keyword>
<feature type="transmembrane region" description="Helical" evidence="12">
    <location>
        <begin position="332"/>
        <end position="356"/>
    </location>
</feature>
<feature type="transmembrane region" description="Helical" evidence="12">
    <location>
        <begin position="157"/>
        <end position="176"/>
    </location>
</feature>
<dbReference type="CDD" id="cd17367">
    <property type="entry name" value="MFS_KgtP"/>
    <property type="match status" value="1"/>
</dbReference>
<dbReference type="InterPro" id="IPR005829">
    <property type="entry name" value="Sugar_transporter_CS"/>
</dbReference>
<feature type="transmembrane region" description="Helical" evidence="12">
    <location>
        <begin position="188"/>
        <end position="207"/>
    </location>
</feature>
<evidence type="ECO:0000256" key="11">
    <source>
        <dbReference type="SAM" id="MobiDB-lite"/>
    </source>
</evidence>
<evidence type="ECO:0000256" key="4">
    <source>
        <dbReference type="ARBA" id="ARBA00022475"/>
    </source>
</evidence>
<evidence type="ECO:0000256" key="2">
    <source>
        <dbReference type="ARBA" id="ARBA00008240"/>
    </source>
</evidence>
<dbReference type="FunFam" id="1.20.1250.20:FF:000300">
    <property type="entry name" value="Dicarboxylate MFS transporter"/>
    <property type="match status" value="1"/>
</dbReference>
<comment type="function">
    <text evidence="9">May be a proton symporter involved in the uptake of osmolytes such as proline and glycine betaine.</text>
</comment>
<comment type="similarity">
    <text evidence="2">Belongs to the major facilitator superfamily. Metabolite:H+ Symporter (MHS) family (TC 2.A.1.6) family.</text>
</comment>
<name>A0A4D4LC61_STRVO</name>
<keyword evidence="5 12" id="KW-0812">Transmembrane</keyword>
<evidence type="ECO:0000256" key="7">
    <source>
        <dbReference type="ARBA" id="ARBA00022989"/>
    </source>
</evidence>
<feature type="transmembrane region" description="Helical" evidence="12">
    <location>
        <begin position="58"/>
        <end position="76"/>
    </location>
</feature>
<feature type="transmembrane region" description="Helical" evidence="12">
    <location>
        <begin position="112"/>
        <end position="136"/>
    </location>
</feature>
<evidence type="ECO:0000256" key="1">
    <source>
        <dbReference type="ARBA" id="ARBA00004651"/>
    </source>
</evidence>
<evidence type="ECO:0000256" key="5">
    <source>
        <dbReference type="ARBA" id="ARBA00022692"/>
    </source>
</evidence>
<dbReference type="GO" id="GO:0015293">
    <property type="term" value="F:symporter activity"/>
    <property type="evidence" value="ECO:0007669"/>
    <property type="project" value="UniProtKB-KW"/>
</dbReference>
<evidence type="ECO:0000256" key="6">
    <source>
        <dbReference type="ARBA" id="ARBA00022847"/>
    </source>
</evidence>
<sequence>MTDSAPRSQPRTPWRAVFGGSIGNLVEWYDWFVYASFATYFAGAFFPKGNDTAQLLNTAGIFAVGFFMRPVGGWLLGRFADRRGRKAALTLTVTLMSASALLIAIAPTYDQVGYFGAFVLLVARLLQGLSVGGEYAASATYLTEASQPGGRGFVSSFQYVSMTMGQLIGLGLQILLQHTMSDDALHSYGWRIPFIVGAAAAAVVFWLRRNLLETEVYTEEDVHQDRERGTIAELLRHRKEAALVIALTMGGTVAYYTYTTYLTKYLSNTAGMSKSDASLVSFCALFLFMLLQPLAGSLSDRIGRRPLLITFGIGSMLCTVPIMTALSHADSFAGALLLSLAALVIVTGYTSINAVVKAELFPTHVRALGVALPYALANALFGGTAEYVALWFKKGGVESGYYWYVSACAAVSLVVYLTMRETRDAALSRAAPTTRPLRGSSGRRRCDGPGGRSRRQRPTVTLIWAQTTRPPFAPGRSPTRRPGRGPARVRVRTHPPDRPPAAWGRPVHRPGRRPRHRASAAHGRAGHRGSARSRCAPGRW</sequence>
<keyword evidence="6" id="KW-0769">Symport</keyword>
<feature type="transmembrane region" description="Helical" evidence="12">
    <location>
        <begin position="241"/>
        <end position="258"/>
    </location>
</feature>
<dbReference type="Pfam" id="PF07690">
    <property type="entry name" value="MFS_1"/>
    <property type="match status" value="1"/>
</dbReference>
<dbReference type="AlphaFoldDB" id="A0A4D4LC61"/>
<dbReference type="Proteomes" id="UP000301309">
    <property type="component" value="Unassembled WGS sequence"/>
</dbReference>
<keyword evidence="15" id="KW-1185">Reference proteome</keyword>
<feature type="compositionally biased region" description="Basic residues" evidence="11">
    <location>
        <begin position="478"/>
        <end position="493"/>
    </location>
</feature>
<protein>
    <recommendedName>
        <fullName evidence="10">Putative proline/betaine transporter</fullName>
    </recommendedName>
</protein>
<accession>A0A4D4LC61</accession>
<dbReference type="GO" id="GO:0005886">
    <property type="term" value="C:plasma membrane"/>
    <property type="evidence" value="ECO:0007669"/>
    <property type="project" value="UniProtKB-SubCell"/>
</dbReference>
<dbReference type="PROSITE" id="PS50850">
    <property type="entry name" value="MFS"/>
    <property type="match status" value="1"/>
</dbReference>
<feature type="domain" description="Major facilitator superfamily (MFS) profile" evidence="13">
    <location>
        <begin position="16"/>
        <end position="423"/>
    </location>
</feature>
<evidence type="ECO:0000256" key="9">
    <source>
        <dbReference type="ARBA" id="ARBA00037295"/>
    </source>
</evidence>
<dbReference type="SUPFAM" id="SSF103473">
    <property type="entry name" value="MFS general substrate transporter"/>
    <property type="match status" value="1"/>
</dbReference>
<evidence type="ECO:0000313" key="14">
    <source>
        <dbReference type="EMBL" id="GDY58832.1"/>
    </source>
</evidence>
<feature type="transmembrane region" description="Helical" evidence="12">
    <location>
        <begin position="401"/>
        <end position="419"/>
    </location>
</feature>
<feature type="transmembrane region" description="Helical" evidence="12">
    <location>
        <begin position="88"/>
        <end position="106"/>
    </location>
</feature>
<dbReference type="PROSITE" id="PS00217">
    <property type="entry name" value="SUGAR_TRANSPORT_2"/>
    <property type="match status" value="1"/>
</dbReference>
<evidence type="ECO:0000256" key="3">
    <source>
        <dbReference type="ARBA" id="ARBA00022448"/>
    </source>
</evidence>